<evidence type="ECO:0000256" key="6">
    <source>
        <dbReference type="ARBA" id="ARBA00023139"/>
    </source>
</evidence>
<evidence type="ECO:0000259" key="8">
    <source>
        <dbReference type="Pfam" id="PF05504"/>
    </source>
</evidence>
<name>A0A9X1WS80_9BACL</name>
<evidence type="ECO:0000256" key="4">
    <source>
        <dbReference type="ARBA" id="ARBA00022729"/>
    </source>
</evidence>
<evidence type="ECO:0000313" key="11">
    <source>
        <dbReference type="Proteomes" id="UP001139347"/>
    </source>
</evidence>
<evidence type="ECO:0000259" key="9">
    <source>
        <dbReference type="Pfam" id="PF25198"/>
    </source>
</evidence>
<keyword evidence="4" id="KW-0732">Signal</keyword>
<dbReference type="RefSeq" id="WP_244727373.1">
    <property type="nucleotide sequence ID" value="NZ_JALIRP010000007.1"/>
</dbReference>
<dbReference type="Pfam" id="PF25198">
    <property type="entry name" value="Spore_GerAC_N"/>
    <property type="match status" value="1"/>
</dbReference>
<dbReference type="InterPro" id="IPR008844">
    <property type="entry name" value="Spore_GerAC-like"/>
</dbReference>
<evidence type="ECO:0000313" key="10">
    <source>
        <dbReference type="EMBL" id="MCJ8013671.1"/>
    </source>
</evidence>
<dbReference type="Gene3D" id="3.30.300.210">
    <property type="entry name" value="Nutrient germinant receptor protein C, domain 3"/>
    <property type="match status" value="1"/>
</dbReference>
<evidence type="ECO:0000256" key="1">
    <source>
        <dbReference type="ARBA" id="ARBA00004635"/>
    </source>
</evidence>
<evidence type="ECO:0000256" key="3">
    <source>
        <dbReference type="ARBA" id="ARBA00022544"/>
    </source>
</evidence>
<accession>A0A9X1WS80</accession>
<keyword evidence="3" id="KW-0309">Germination</keyword>
<keyword evidence="11" id="KW-1185">Reference proteome</keyword>
<dbReference type="NCBIfam" id="TIGR02887">
    <property type="entry name" value="spore_ger_x_C"/>
    <property type="match status" value="1"/>
</dbReference>
<dbReference type="GO" id="GO:0016020">
    <property type="term" value="C:membrane"/>
    <property type="evidence" value="ECO:0007669"/>
    <property type="project" value="UniProtKB-SubCell"/>
</dbReference>
<organism evidence="10 11">
    <name type="scientific">Paenibacillus mangrovi</name>
    <dbReference type="NCBI Taxonomy" id="2931978"/>
    <lineage>
        <taxon>Bacteria</taxon>
        <taxon>Bacillati</taxon>
        <taxon>Bacillota</taxon>
        <taxon>Bacilli</taxon>
        <taxon>Bacillales</taxon>
        <taxon>Paenibacillaceae</taxon>
        <taxon>Paenibacillus</taxon>
    </lineage>
</organism>
<feature type="domain" description="Spore germination protein N-terminal" evidence="9">
    <location>
        <begin position="22"/>
        <end position="192"/>
    </location>
</feature>
<sequence length="374" mass="41931">MKRIFDGLLLFIIIALTTGCWDHEYLKDMNLAYSIAFDLTKDHKIKQTVELIIPPETEQSATKNEIHTATGFSTRGASNELRNRVRGNMRVIKNGVQLIGKSLAINGLDAPMDVNFRDPKNPTSNVRMLIADKEAGDIVNQKKIGELKIGEFLTSKITSLENMSLFYPPETMDTVFHSLKDPGQDFALPLIGMEGDEVAAKGVALFHDQYYSGMLDTEQSILLVLLKGKTGGNARFTKTIDIGSTDSSRSELSYNVGKKKIKRTFKVNVANNGDVHVTLNIKLRAILEEYTGTHLLDDKAIARLNQELSSMMTSDAKDVIRELQKAKCDIFGVGRKLIAYHNPIWKQKNWKEDYQKVHFHTNVQVSIIDTGITQ</sequence>
<dbReference type="PANTHER" id="PTHR35789">
    <property type="entry name" value="SPORE GERMINATION PROTEIN B3"/>
    <property type="match status" value="1"/>
</dbReference>
<dbReference type="Pfam" id="PF05504">
    <property type="entry name" value="Spore_GerAC"/>
    <property type="match status" value="1"/>
</dbReference>
<keyword evidence="7" id="KW-0449">Lipoprotein</keyword>
<comment type="subcellular location">
    <subcellularLocation>
        <location evidence="1">Membrane</location>
        <topology evidence="1">Lipid-anchor</topology>
    </subcellularLocation>
</comment>
<dbReference type="PROSITE" id="PS51257">
    <property type="entry name" value="PROKAR_LIPOPROTEIN"/>
    <property type="match status" value="1"/>
</dbReference>
<keyword evidence="6" id="KW-0564">Palmitate</keyword>
<dbReference type="InterPro" id="IPR038501">
    <property type="entry name" value="Spore_GerAC_C_sf"/>
</dbReference>
<keyword evidence="5" id="KW-0472">Membrane</keyword>
<dbReference type="EMBL" id="JALIRP010000007">
    <property type="protein sequence ID" value="MCJ8013671.1"/>
    <property type="molecule type" value="Genomic_DNA"/>
</dbReference>
<evidence type="ECO:0000256" key="5">
    <source>
        <dbReference type="ARBA" id="ARBA00023136"/>
    </source>
</evidence>
<proteinExistence type="inferred from homology"/>
<dbReference type="PANTHER" id="PTHR35789:SF1">
    <property type="entry name" value="SPORE GERMINATION PROTEIN B3"/>
    <property type="match status" value="1"/>
</dbReference>
<evidence type="ECO:0000256" key="2">
    <source>
        <dbReference type="ARBA" id="ARBA00007886"/>
    </source>
</evidence>
<dbReference type="InterPro" id="IPR057336">
    <property type="entry name" value="GerAC_N"/>
</dbReference>
<comment type="similarity">
    <text evidence="2">Belongs to the GerABKC lipoprotein family.</text>
</comment>
<dbReference type="Proteomes" id="UP001139347">
    <property type="component" value="Unassembled WGS sequence"/>
</dbReference>
<gene>
    <name evidence="10" type="ORF">MUG84_18255</name>
</gene>
<dbReference type="AlphaFoldDB" id="A0A9X1WS80"/>
<evidence type="ECO:0000256" key="7">
    <source>
        <dbReference type="ARBA" id="ARBA00023288"/>
    </source>
</evidence>
<dbReference type="InterPro" id="IPR046953">
    <property type="entry name" value="Spore_GerAC-like_C"/>
</dbReference>
<feature type="domain" description="Spore germination GerAC-like C-terminal" evidence="8">
    <location>
        <begin position="201"/>
        <end position="371"/>
    </location>
</feature>
<protein>
    <submittedName>
        <fullName evidence="10">Ger(X)C family spore germination protein</fullName>
    </submittedName>
</protein>
<comment type="caution">
    <text evidence="10">The sequence shown here is derived from an EMBL/GenBank/DDBJ whole genome shotgun (WGS) entry which is preliminary data.</text>
</comment>
<dbReference type="GO" id="GO:0009847">
    <property type="term" value="P:spore germination"/>
    <property type="evidence" value="ECO:0007669"/>
    <property type="project" value="InterPro"/>
</dbReference>
<reference evidence="10" key="1">
    <citation type="submission" date="2022-04" db="EMBL/GenBank/DDBJ databases">
        <title>Paenibacillus mangrovi sp. nov., a novel endophytic bacterium isolated from bark of Kandelia candel.</title>
        <authorList>
            <person name="Tuo L."/>
        </authorList>
    </citation>
    <scope>NUCLEOTIDE SEQUENCE</scope>
    <source>
        <strain evidence="10">KQZ6P-2</strain>
    </source>
</reference>